<keyword evidence="7" id="KW-0809">Transit peptide</keyword>
<keyword evidence="11 12" id="KW-0472">Membrane</keyword>
<evidence type="ECO:0000256" key="1">
    <source>
        <dbReference type="ARBA" id="ARBA00004448"/>
    </source>
</evidence>
<keyword evidence="8 12" id="KW-1133">Transmembrane helix</keyword>
<comment type="similarity">
    <text evidence="2 12">Belongs to the PAM17 family.</text>
</comment>
<evidence type="ECO:0000256" key="2">
    <source>
        <dbReference type="ARBA" id="ARBA00006837"/>
    </source>
</evidence>
<protein>
    <recommendedName>
        <fullName evidence="12">Presequence translocated-associated motor subunit PAM17</fullName>
    </recommendedName>
</protein>
<keyword evidence="4 12" id="KW-0812">Transmembrane</keyword>
<proteinExistence type="inferred from homology"/>
<dbReference type="Proteomes" id="UP000799640">
    <property type="component" value="Unassembled WGS sequence"/>
</dbReference>
<evidence type="ECO:0000256" key="10">
    <source>
        <dbReference type="ARBA" id="ARBA00023128"/>
    </source>
</evidence>
<evidence type="ECO:0000256" key="4">
    <source>
        <dbReference type="ARBA" id="ARBA00022692"/>
    </source>
</evidence>
<evidence type="ECO:0000256" key="9">
    <source>
        <dbReference type="ARBA" id="ARBA00023010"/>
    </source>
</evidence>
<keyword evidence="14" id="KW-1185">Reference proteome</keyword>
<keyword evidence="3 12" id="KW-0813">Transport</keyword>
<dbReference type="GO" id="GO:0001405">
    <property type="term" value="C:PAM complex, Tim23 associated import motor"/>
    <property type="evidence" value="ECO:0007669"/>
    <property type="project" value="UniProtKB-UniRule"/>
</dbReference>
<comment type="function">
    <text evidence="12">Component of the PAM complex, a complex required for the translocation of transit peptide-containing proteins from the inner membrane into the mitochondrial matrix in an ATP-dependent manner.</text>
</comment>
<evidence type="ECO:0000256" key="7">
    <source>
        <dbReference type="ARBA" id="ARBA00022946"/>
    </source>
</evidence>
<dbReference type="OrthoDB" id="5970083at2759"/>
<keyword evidence="6 12" id="KW-0653">Protein transport</keyword>
<evidence type="ECO:0000256" key="8">
    <source>
        <dbReference type="ARBA" id="ARBA00022989"/>
    </source>
</evidence>
<dbReference type="Pfam" id="PF08566">
    <property type="entry name" value="Pam17"/>
    <property type="match status" value="1"/>
</dbReference>
<evidence type="ECO:0000256" key="12">
    <source>
        <dbReference type="RuleBase" id="RU367146"/>
    </source>
</evidence>
<feature type="transmembrane region" description="Helical" evidence="12">
    <location>
        <begin position="70"/>
        <end position="91"/>
    </location>
</feature>
<evidence type="ECO:0000313" key="13">
    <source>
        <dbReference type="EMBL" id="KAF2405324.1"/>
    </source>
</evidence>
<evidence type="ECO:0000256" key="6">
    <source>
        <dbReference type="ARBA" id="ARBA00022927"/>
    </source>
</evidence>
<feature type="transmembrane region" description="Helical" evidence="12">
    <location>
        <begin position="111"/>
        <end position="138"/>
    </location>
</feature>
<dbReference type="InterPro" id="IPR013875">
    <property type="entry name" value="Pam17"/>
</dbReference>
<evidence type="ECO:0000256" key="5">
    <source>
        <dbReference type="ARBA" id="ARBA00022792"/>
    </source>
</evidence>
<comment type="subunit">
    <text evidence="12">Component of the PAM complex.</text>
</comment>
<dbReference type="EMBL" id="ML996687">
    <property type="protein sequence ID" value="KAF2405324.1"/>
    <property type="molecule type" value="Genomic_DNA"/>
</dbReference>
<keyword evidence="9 12" id="KW-0811">Translocation</keyword>
<reference evidence="13" key="1">
    <citation type="journal article" date="2020" name="Stud. Mycol.">
        <title>101 Dothideomycetes genomes: a test case for predicting lifestyles and emergence of pathogens.</title>
        <authorList>
            <person name="Haridas S."/>
            <person name="Albert R."/>
            <person name="Binder M."/>
            <person name="Bloem J."/>
            <person name="Labutti K."/>
            <person name="Salamov A."/>
            <person name="Andreopoulos B."/>
            <person name="Baker S."/>
            <person name="Barry K."/>
            <person name="Bills G."/>
            <person name="Bluhm B."/>
            <person name="Cannon C."/>
            <person name="Castanera R."/>
            <person name="Culley D."/>
            <person name="Daum C."/>
            <person name="Ezra D."/>
            <person name="Gonzalez J."/>
            <person name="Henrissat B."/>
            <person name="Kuo A."/>
            <person name="Liang C."/>
            <person name="Lipzen A."/>
            <person name="Lutzoni F."/>
            <person name="Magnuson J."/>
            <person name="Mondo S."/>
            <person name="Nolan M."/>
            <person name="Ohm R."/>
            <person name="Pangilinan J."/>
            <person name="Park H.-J."/>
            <person name="Ramirez L."/>
            <person name="Alfaro M."/>
            <person name="Sun H."/>
            <person name="Tritt A."/>
            <person name="Yoshinaga Y."/>
            <person name="Zwiers L.-H."/>
            <person name="Turgeon B."/>
            <person name="Goodwin S."/>
            <person name="Spatafora J."/>
            <person name="Crous P."/>
            <person name="Grigoriev I."/>
        </authorList>
    </citation>
    <scope>NUCLEOTIDE SEQUENCE</scope>
    <source>
        <strain evidence="13">CBS 262.69</strain>
    </source>
</reference>
<dbReference type="PANTHER" id="PTHR28021:SF1">
    <property type="entry name" value="PRESEQUENCE TRANSLOCATED-ASSOCIATED MOTOR SUBUNIT PAM17, MITOCHONDRIAL"/>
    <property type="match status" value="1"/>
</dbReference>
<evidence type="ECO:0000256" key="11">
    <source>
        <dbReference type="ARBA" id="ARBA00023136"/>
    </source>
</evidence>
<gene>
    <name evidence="13" type="ORF">EJ06DRAFT_578528</name>
</gene>
<evidence type="ECO:0000256" key="3">
    <source>
        <dbReference type="ARBA" id="ARBA00022448"/>
    </source>
</evidence>
<name>A0A6G1IAX0_9PEZI</name>
<organism evidence="13 14">
    <name type="scientific">Trichodelitschia bisporula</name>
    <dbReference type="NCBI Taxonomy" id="703511"/>
    <lineage>
        <taxon>Eukaryota</taxon>
        <taxon>Fungi</taxon>
        <taxon>Dikarya</taxon>
        <taxon>Ascomycota</taxon>
        <taxon>Pezizomycotina</taxon>
        <taxon>Dothideomycetes</taxon>
        <taxon>Dothideomycetes incertae sedis</taxon>
        <taxon>Phaeotrichales</taxon>
        <taxon>Phaeotrichaceae</taxon>
        <taxon>Trichodelitschia</taxon>
    </lineage>
</organism>
<accession>A0A6G1IAX0</accession>
<dbReference type="PANTHER" id="PTHR28021">
    <property type="entry name" value="PRESEQUENCE TRANSLOCATED-ASSOCIATED MOTOR SUBUNIT PAM17, MITOCHONDRIAL"/>
    <property type="match status" value="1"/>
</dbReference>
<keyword evidence="10 12" id="KW-0496">Mitochondrion</keyword>
<evidence type="ECO:0000313" key="14">
    <source>
        <dbReference type="Proteomes" id="UP000799640"/>
    </source>
</evidence>
<dbReference type="AlphaFoldDB" id="A0A6G1IAX0"/>
<dbReference type="GO" id="GO:0030150">
    <property type="term" value="P:protein import into mitochondrial matrix"/>
    <property type="evidence" value="ECO:0007669"/>
    <property type="project" value="UniProtKB-UniRule"/>
</dbReference>
<sequence>MTPQLLTRAPRTLFANLQSTGSIAPLGALSVRHASTTAPPSTGTGPTQTPQATDLTWNTFLALRRTRRRINLACSAVSGAAALVVGTGAALSADVDSVGAQALGLDPMIVLGLSGVVSAAGGWLAGPVVGNAVFRVVWRGWRGGIEKKEKEFYARIKKHRVDPSSSSISNPVPDYYGEKIGSVADYRRWLKDQRAFNLKRGKALV</sequence>
<comment type="subcellular location">
    <subcellularLocation>
        <location evidence="1 12">Mitochondrion inner membrane</location>
        <topology evidence="1 12">Multi-pass membrane protein</topology>
    </subcellularLocation>
</comment>
<keyword evidence="5 12" id="KW-0999">Mitochondrion inner membrane</keyword>